<evidence type="ECO:0008006" key="4">
    <source>
        <dbReference type="Google" id="ProtNLM"/>
    </source>
</evidence>
<feature type="region of interest" description="Disordered" evidence="1">
    <location>
        <begin position="159"/>
        <end position="185"/>
    </location>
</feature>
<dbReference type="NCBIfam" id="TIGR03358">
    <property type="entry name" value="VI_chp_5"/>
    <property type="match status" value="1"/>
</dbReference>
<reference evidence="2" key="1">
    <citation type="journal article" date="2014" name="ISME J.">
        <title>Ecophysiology of Thioploca ingrica as revealed by the complete genome sequence supplemented with proteomic evidence.</title>
        <authorList>
            <person name="Kojima H."/>
            <person name="Ogura Y."/>
            <person name="Yamamoto N."/>
            <person name="Togashi T."/>
            <person name="Mori H."/>
            <person name="Watanabe T."/>
            <person name="Nemoto F."/>
            <person name="Kurokawa K."/>
            <person name="Hayashi T."/>
            <person name="Fukui M."/>
        </authorList>
    </citation>
    <scope>NUCLEOTIDE SEQUENCE [LARGE SCALE GENOMIC DNA]</scope>
</reference>
<dbReference type="HOGENOM" id="CLU_111033_0_0_6"/>
<gene>
    <name evidence="2" type="ORF">THII_1010</name>
</gene>
<dbReference type="STRING" id="40754.THII_1010"/>
<evidence type="ECO:0000313" key="3">
    <source>
        <dbReference type="Proteomes" id="UP000031623"/>
    </source>
</evidence>
<dbReference type="InterPro" id="IPR008312">
    <property type="entry name" value="T6SS_TssB1"/>
</dbReference>
<organism evidence="2 3">
    <name type="scientific">Thioploca ingrica</name>
    <dbReference type="NCBI Taxonomy" id="40754"/>
    <lineage>
        <taxon>Bacteria</taxon>
        <taxon>Pseudomonadati</taxon>
        <taxon>Pseudomonadota</taxon>
        <taxon>Gammaproteobacteria</taxon>
        <taxon>Thiotrichales</taxon>
        <taxon>Thiotrichaceae</taxon>
        <taxon>Thioploca</taxon>
    </lineage>
</organism>
<dbReference type="EMBL" id="AP014633">
    <property type="protein sequence ID" value="BAP55307.1"/>
    <property type="molecule type" value="Genomic_DNA"/>
</dbReference>
<dbReference type="AlphaFoldDB" id="A0A090AIR1"/>
<sequence length="185" mass="21158">MAKKESTQSKLSRVRPPRVQITYDVETGGAIEKKELPFVLGVISDLSGKPEKPLPPLKKRKFVDIDRDNFNDVLKSAKPRLAYRVDNKLANDDSQLNVELKFEHMDDFHPGRVIQQVEPLRKLYQARQKLTDLLTKLDGNDELERLLQEVVNNTEELQQIKDSANKEPSLQSQDENPSQPISGEE</sequence>
<name>A0A090AIR1_9GAMM</name>
<keyword evidence="3" id="KW-1185">Reference proteome</keyword>
<dbReference type="KEGG" id="tig:THII_1010"/>
<accession>A0A090AIR1</accession>
<dbReference type="PIRSF" id="PIRSF028301">
    <property type="entry name" value="UCP028301"/>
    <property type="match status" value="1"/>
</dbReference>
<evidence type="ECO:0000313" key="2">
    <source>
        <dbReference type="EMBL" id="BAP55307.1"/>
    </source>
</evidence>
<dbReference type="PANTHER" id="PTHR35850">
    <property type="entry name" value="CYTOPLASMIC PROTEIN-RELATED"/>
    <property type="match status" value="1"/>
</dbReference>
<dbReference type="OrthoDB" id="9789942at2"/>
<proteinExistence type="predicted"/>
<dbReference type="Proteomes" id="UP000031623">
    <property type="component" value="Chromosome"/>
</dbReference>
<dbReference type="Pfam" id="PF05591">
    <property type="entry name" value="T6SS_VipA"/>
    <property type="match status" value="1"/>
</dbReference>
<protein>
    <recommendedName>
        <fullName evidence="4">Type VI secretion protein</fullName>
    </recommendedName>
</protein>
<dbReference type="PANTHER" id="PTHR35850:SF1">
    <property type="entry name" value="TYPE VI SECRETION SYSTEM SHEATH PROTEIN TSSB1"/>
    <property type="match status" value="1"/>
</dbReference>
<evidence type="ECO:0000256" key="1">
    <source>
        <dbReference type="SAM" id="MobiDB-lite"/>
    </source>
</evidence>